<sequence length="150" mass="16275">MFVVQVRRGYAPTVQTTLRATGPLPADAAWERYADLDRWSHWAPQISGVTVAAGQGRRLHAGLQGAVRAAGVVHVPFEVLAVDEVARTWSWRVRVGPITLHLDHGVEDPRADDAPGVGARTWLRTTGPAVVVVPYAPLALIALHSLLLER</sequence>
<dbReference type="Gene3D" id="3.30.530.20">
    <property type="match status" value="1"/>
</dbReference>
<protein>
    <submittedName>
        <fullName evidence="1">SRPBCC family protein</fullName>
    </submittedName>
</protein>
<evidence type="ECO:0000313" key="1">
    <source>
        <dbReference type="EMBL" id="MEJ2888940.1"/>
    </source>
</evidence>
<dbReference type="InterPro" id="IPR019587">
    <property type="entry name" value="Polyketide_cyclase/dehydratase"/>
</dbReference>
<accession>A0ABU8N968</accession>
<dbReference type="EMBL" id="JBBEGL010000005">
    <property type="protein sequence ID" value="MEJ2888940.1"/>
    <property type="molecule type" value="Genomic_DNA"/>
</dbReference>
<gene>
    <name evidence="1" type="ORF">WCD41_20945</name>
</gene>
<dbReference type="RefSeq" id="WP_337715964.1">
    <property type="nucleotide sequence ID" value="NZ_JBBEGL010000005.1"/>
</dbReference>
<dbReference type="Pfam" id="PF10604">
    <property type="entry name" value="Polyketide_cyc2"/>
    <property type="match status" value="1"/>
</dbReference>
<reference evidence="1 2" key="1">
    <citation type="submission" date="2024-03" db="EMBL/GenBank/DDBJ databases">
        <title>Actinomycetospora sp. OC33-EN06, a novel actinomycete isolated from wild orchid (Aerides multiflora).</title>
        <authorList>
            <person name="Suriyachadkun C."/>
        </authorList>
    </citation>
    <scope>NUCLEOTIDE SEQUENCE [LARGE SCALE GENOMIC DNA]</scope>
    <source>
        <strain evidence="1 2">OC33-EN06</strain>
    </source>
</reference>
<organism evidence="1 2">
    <name type="scientific">Actinomycetospora aeridis</name>
    <dbReference type="NCBI Taxonomy" id="3129231"/>
    <lineage>
        <taxon>Bacteria</taxon>
        <taxon>Bacillati</taxon>
        <taxon>Actinomycetota</taxon>
        <taxon>Actinomycetes</taxon>
        <taxon>Pseudonocardiales</taxon>
        <taxon>Pseudonocardiaceae</taxon>
        <taxon>Actinomycetospora</taxon>
    </lineage>
</organism>
<name>A0ABU8N968_9PSEU</name>
<dbReference type="Proteomes" id="UP001370100">
    <property type="component" value="Unassembled WGS sequence"/>
</dbReference>
<dbReference type="SUPFAM" id="SSF55961">
    <property type="entry name" value="Bet v1-like"/>
    <property type="match status" value="1"/>
</dbReference>
<dbReference type="InterPro" id="IPR023393">
    <property type="entry name" value="START-like_dom_sf"/>
</dbReference>
<comment type="caution">
    <text evidence="1">The sequence shown here is derived from an EMBL/GenBank/DDBJ whole genome shotgun (WGS) entry which is preliminary data.</text>
</comment>
<evidence type="ECO:0000313" key="2">
    <source>
        <dbReference type="Proteomes" id="UP001370100"/>
    </source>
</evidence>
<proteinExistence type="predicted"/>
<keyword evidence="2" id="KW-1185">Reference proteome</keyword>